<sequence>MGRFDKFAKEAGDDVTPVPLEKKHIGRKSVKAPVKKPEAVPTRSIKIKELNYDQLGLLKAVGQGSYVELLDKAVTQYLEEFLKDNPQYQSMFSEIDQRAENPDQMSIEDFLK</sequence>
<organism evidence="1 2">
    <name type="scientific">Weissella muntiaci</name>
    <dbReference type="NCBI Taxonomy" id="2508881"/>
    <lineage>
        <taxon>Bacteria</taxon>
        <taxon>Bacillati</taxon>
        <taxon>Bacillota</taxon>
        <taxon>Bacilli</taxon>
        <taxon>Lactobacillales</taxon>
        <taxon>Lactobacillaceae</taxon>
        <taxon>Weissella</taxon>
    </lineage>
</organism>
<dbReference type="OrthoDB" id="9842396at2"/>
<dbReference type="EMBL" id="SDGZ01000025">
    <property type="protein sequence ID" value="TYC47992.1"/>
    <property type="molecule type" value="Genomic_DNA"/>
</dbReference>
<proteinExistence type="predicted"/>
<protein>
    <submittedName>
        <fullName evidence="1">Uncharacterized protein</fullName>
    </submittedName>
</protein>
<evidence type="ECO:0000313" key="2">
    <source>
        <dbReference type="Proteomes" id="UP000371977"/>
    </source>
</evidence>
<reference evidence="1 2" key="1">
    <citation type="submission" date="2019-01" db="EMBL/GenBank/DDBJ databases">
        <title>Weissella sp. nov., a novel lactic acid bacterium isolated from animal feces.</title>
        <authorList>
            <person name="Wang L.-T."/>
        </authorList>
    </citation>
    <scope>NUCLEOTIDE SEQUENCE [LARGE SCALE GENOMIC DNA]</scope>
    <source>
        <strain evidence="1 2">8H-2</strain>
    </source>
</reference>
<evidence type="ECO:0000313" key="1">
    <source>
        <dbReference type="EMBL" id="TYC47992.1"/>
    </source>
</evidence>
<name>A0A6C2C2I2_9LACO</name>
<dbReference type="AlphaFoldDB" id="A0A6C2C2I2"/>
<accession>A0A6C2C2I2</accession>
<keyword evidence="2" id="KW-1185">Reference proteome</keyword>
<dbReference type="RefSeq" id="WP_148623657.1">
    <property type="nucleotide sequence ID" value="NZ_SDGZ01000025.1"/>
</dbReference>
<comment type="caution">
    <text evidence="1">The sequence shown here is derived from an EMBL/GenBank/DDBJ whole genome shotgun (WGS) entry which is preliminary data.</text>
</comment>
<gene>
    <name evidence="1" type="ORF">ESZ50_10200</name>
</gene>
<dbReference type="Proteomes" id="UP000371977">
    <property type="component" value="Unassembled WGS sequence"/>
</dbReference>